<name>A0AAW0TRQ3_SCYPA</name>
<evidence type="ECO:0000256" key="1">
    <source>
        <dbReference type="SAM" id="MobiDB-lite"/>
    </source>
</evidence>
<evidence type="ECO:0008006" key="4">
    <source>
        <dbReference type="Google" id="ProtNLM"/>
    </source>
</evidence>
<dbReference type="Proteomes" id="UP001487740">
    <property type="component" value="Unassembled WGS sequence"/>
</dbReference>
<evidence type="ECO:0000313" key="3">
    <source>
        <dbReference type="Proteomes" id="UP001487740"/>
    </source>
</evidence>
<proteinExistence type="predicted"/>
<evidence type="ECO:0000313" key="2">
    <source>
        <dbReference type="EMBL" id="KAK8389027.1"/>
    </source>
</evidence>
<dbReference type="EMBL" id="JARAKH010000028">
    <property type="protein sequence ID" value="KAK8389027.1"/>
    <property type="molecule type" value="Genomic_DNA"/>
</dbReference>
<comment type="caution">
    <text evidence="2">The sequence shown here is derived from an EMBL/GenBank/DDBJ whole genome shotgun (WGS) entry which is preliminary data.</text>
</comment>
<protein>
    <recommendedName>
        <fullName evidence="4">Secreted protein</fullName>
    </recommendedName>
</protein>
<reference evidence="2 3" key="1">
    <citation type="submission" date="2023-03" db="EMBL/GenBank/DDBJ databases">
        <title>High-quality genome of Scylla paramamosain provides insights in environmental adaptation.</title>
        <authorList>
            <person name="Zhang L."/>
        </authorList>
    </citation>
    <scope>NUCLEOTIDE SEQUENCE [LARGE SCALE GENOMIC DNA]</scope>
    <source>
        <strain evidence="2">LZ_2023a</strain>
        <tissue evidence="2">Muscle</tissue>
    </source>
</reference>
<feature type="compositionally biased region" description="Polar residues" evidence="1">
    <location>
        <begin position="36"/>
        <end position="49"/>
    </location>
</feature>
<feature type="region of interest" description="Disordered" evidence="1">
    <location>
        <begin position="31"/>
        <end position="66"/>
    </location>
</feature>
<dbReference type="AlphaFoldDB" id="A0AAW0TRQ3"/>
<sequence>MMWCGVVWASLAGVRQVRHALHNCARGRTEPHGNIISISNPTREASSYSGKEHHRRSAPTSSREGGAQVIRFNKAALPRPLALDKTALLAWFTLTVSTALPCAHHSARHPASLLLSQPPTTRPSTPCLVVGSEVPRVSKNNSSAPPVVRSLGNL</sequence>
<accession>A0AAW0TRQ3</accession>
<keyword evidence="3" id="KW-1185">Reference proteome</keyword>
<gene>
    <name evidence="2" type="ORF">O3P69_020772</name>
</gene>
<organism evidence="2 3">
    <name type="scientific">Scylla paramamosain</name>
    <name type="common">Mud crab</name>
    <dbReference type="NCBI Taxonomy" id="85552"/>
    <lineage>
        <taxon>Eukaryota</taxon>
        <taxon>Metazoa</taxon>
        <taxon>Ecdysozoa</taxon>
        <taxon>Arthropoda</taxon>
        <taxon>Crustacea</taxon>
        <taxon>Multicrustacea</taxon>
        <taxon>Malacostraca</taxon>
        <taxon>Eumalacostraca</taxon>
        <taxon>Eucarida</taxon>
        <taxon>Decapoda</taxon>
        <taxon>Pleocyemata</taxon>
        <taxon>Brachyura</taxon>
        <taxon>Eubrachyura</taxon>
        <taxon>Portunoidea</taxon>
        <taxon>Portunidae</taxon>
        <taxon>Portuninae</taxon>
        <taxon>Scylla</taxon>
    </lineage>
</organism>